<feature type="modified residue" description="4-aspartylphosphate" evidence="1">
    <location>
        <position position="63"/>
    </location>
</feature>
<organism evidence="5 6">
    <name type="scientific">Bisbaumannia pacifica</name>
    <dbReference type="NCBI Taxonomy" id="77098"/>
    <lineage>
        <taxon>Bacteria</taxon>
        <taxon>Pseudomonadati</taxon>
        <taxon>Pseudomonadota</taxon>
        <taxon>Gammaproteobacteria</taxon>
        <taxon>Oceanospirillales</taxon>
        <taxon>Halomonadaceae</taxon>
        <taxon>Bisbaumannia</taxon>
    </lineage>
</organism>
<dbReference type="InterPro" id="IPR000160">
    <property type="entry name" value="GGDEF_dom"/>
</dbReference>
<dbReference type="PANTHER" id="PTHR33121">
    <property type="entry name" value="CYCLIC DI-GMP PHOSPHODIESTERASE PDEF"/>
    <property type="match status" value="1"/>
</dbReference>
<name>A0ABD4L1N0_9GAMM</name>
<dbReference type="AlphaFoldDB" id="A0ABD4L1N0"/>
<dbReference type="Pfam" id="PF00990">
    <property type="entry name" value="GGDEF"/>
    <property type="match status" value="1"/>
</dbReference>
<dbReference type="InterPro" id="IPR043128">
    <property type="entry name" value="Rev_trsase/Diguanyl_cyclase"/>
</dbReference>
<evidence type="ECO:0000256" key="1">
    <source>
        <dbReference type="PROSITE-ProRule" id="PRU00169"/>
    </source>
</evidence>
<comment type="caution">
    <text evidence="5">The sequence shown here is derived from an EMBL/GenBank/DDBJ whole genome shotgun (WGS) entry which is preliminary data.</text>
</comment>
<feature type="domain" description="EAL" evidence="3">
    <location>
        <begin position="323"/>
        <end position="579"/>
    </location>
</feature>
<evidence type="ECO:0000313" key="5">
    <source>
        <dbReference type="EMBL" id="MBH8580622.1"/>
    </source>
</evidence>
<dbReference type="PROSITE" id="PS50887">
    <property type="entry name" value="GGDEF"/>
    <property type="match status" value="1"/>
</dbReference>
<dbReference type="SUPFAM" id="SSF52172">
    <property type="entry name" value="CheY-like"/>
    <property type="match status" value="1"/>
</dbReference>
<dbReference type="SUPFAM" id="SSF55073">
    <property type="entry name" value="Nucleotide cyclase"/>
    <property type="match status" value="1"/>
</dbReference>
<dbReference type="SUPFAM" id="SSF141868">
    <property type="entry name" value="EAL domain-like"/>
    <property type="match status" value="1"/>
</dbReference>
<dbReference type="PROSITE" id="PS50110">
    <property type="entry name" value="RESPONSE_REGULATORY"/>
    <property type="match status" value="1"/>
</dbReference>
<evidence type="ECO:0000259" key="2">
    <source>
        <dbReference type="PROSITE" id="PS50110"/>
    </source>
</evidence>
<dbReference type="Pfam" id="PF00072">
    <property type="entry name" value="Response_reg"/>
    <property type="match status" value="1"/>
</dbReference>
<dbReference type="Gene3D" id="3.40.50.2300">
    <property type="match status" value="1"/>
</dbReference>
<proteinExistence type="predicted"/>
<evidence type="ECO:0000313" key="6">
    <source>
        <dbReference type="Proteomes" id="UP000651738"/>
    </source>
</evidence>
<dbReference type="InterPro" id="IPR001633">
    <property type="entry name" value="EAL_dom"/>
</dbReference>
<dbReference type="InterPro" id="IPR050706">
    <property type="entry name" value="Cyclic-di-GMP_PDE-like"/>
</dbReference>
<dbReference type="Proteomes" id="UP000651738">
    <property type="component" value="Unassembled WGS sequence"/>
</dbReference>
<dbReference type="PANTHER" id="PTHR33121:SF79">
    <property type="entry name" value="CYCLIC DI-GMP PHOSPHODIESTERASE PDED-RELATED"/>
    <property type="match status" value="1"/>
</dbReference>
<dbReference type="Gene3D" id="3.30.70.270">
    <property type="match status" value="1"/>
</dbReference>
<dbReference type="SMART" id="SM00448">
    <property type="entry name" value="REC"/>
    <property type="match status" value="1"/>
</dbReference>
<reference evidence="5 6" key="1">
    <citation type="submission" date="2020-12" db="EMBL/GenBank/DDBJ databases">
        <title>Draft genome sequence of Halomonas pacifica strain CARE-V15.</title>
        <authorList>
            <person name="Vignesh N."/>
            <person name="Thabitha A."/>
            <person name="Saravanan R."/>
            <person name="Manigandan V."/>
        </authorList>
    </citation>
    <scope>NUCLEOTIDE SEQUENCE [LARGE SCALE GENOMIC DNA]</scope>
    <source>
        <strain evidence="5 6">CARE-V15</strain>
    </source>
</reference>
<dbReference type="EMBL" id="JAEDAF010000009">
    <property type="protein sequence ID" value="MBH8580622.1"/>
    <property type="molecule type" value="Genomic_DNA"/>
</dbReference>
<dbReference type="SMART" id="SM00267">
    <property type="entry name" value="GGDEF"/>
    <property type="match status" value="1"/>
</dbReference>
<dbReference type="PROSITE" id="PS50883">
    <property type="entry name" value="EAL"/>
    <property type="match status" value="1"/>
</dbReference>
<evidence type="ECO:0000259" key="4">
    <source>
        <dbReference type="PROSITE" id="PS50887"/>
    </source>
</evidence>
<dbReference type="CDD" id="cd01948">
    <property type="entry name" value="EAL"/>
    <property type="match status" value="1"/>
</dbReference>
<dbReference type="InterPro" id="IPR001789">
    <property type="entry name" value="Sig_transdc_resp-reg_receiver"/>
</dbReference>
<evidence type="ECO:0000259" key="3">
    <source>
        <dbReference type="PROSITE" id="PS50883"/>
    </source>
</evidence>
<protein>
    <submittedName>
        <fullName evidence="5">EAL domain-containing protein</fullName>
    </submittedName>
</protein>
<dbReference type="InterPro" id="IPR029787">
    <property type="entry name" value="Nucleotide_cyclase"/>
</dbReference>
<accession>A0ABD4L1N0</accession>
<gene>
    <name evidence="5" type="ORF">I7V36_11015</name>
</gene>
<dbReference type="Pfam" id="PF00563">
    <property type="entry name" value="EAL"/>
    <property type="match status" value="1"/>
</dbReference>
<dbReference type="Gene3D" id="3.20.20.450">
    <property type="entry name" value="EAL domain"/>
    <property type="match status" value="1"/>
</dbReference>
<keyword evidence="1" id="KW-0597">Phosphoprotein</keyword>
<feature type="domain" description="GGDEF" evidence="4">
    <location>
        <begin position="187"/>
        <end position="314"/>
    </location>
</feature>
<sequence>MPERLTEALRRLPILVVDDNPINVELLTDLLEDQGFTQVEGLLESREVVARCRQSMPALILLDIRMPHLDGHGVMRALEAAFGSRGPAVIVLTAQVDEATRSQALSLGARDVVTKPFDHGEVLQRVRNALEVELRYARRHQEAVALERLVAERTRELELLSNTDPVTGLPNRRALMEALDGIMAGERGAAVLYIVLDALHDIARLHGHDVAERLVAQLGRGLAQWLPEGARQGLWGGAELLVVLPDPGYVALLELAGTLQHWLADEHAFDGMSLTMASRVGGAAGRGVAAQRLVQMAALALPDPGEAPVRFHSDALEAAQRDDLELNQALRGVTQRGELFLAYQPKLRMPTGEVIGAEALLRWEHPGRGLISPGRFIPMAEASGEILAIGDWVLEHSMQALTAWLAEGRVPTDFSLAVNVAARQLCREGFAQDLLARLRRHGLPVEAFSIEVTESGLMADLSQARKQLAVLDREGIRVAIDDFGTGHSSLAYLKTLPVSTLKIDRAFVTGIAEHADDRQLAATVTALAHGMGCDVVAEGVETRGQAECLIAMGCDIGQGYLYARPLPAEAFLHWCADARASAETAPTG</sequence>
<feature type="domain" description="Response regulatory" evidence="2">
    <location>
        <begin position="13"/>
        <end position="130"/>
    </location>
</feature>
<dbReference type="InterPro" id="IPR011006">
    <property type="entry name" value="CheY-like_superfamily"/>
</dbReference>
<dbReference type="SMART" id="SM00052">
    <property type="entry name" value="EAL"/>
    <property type="match status" value="1"/>
</dbReference>
<dbReference type="RefSeq" id="WP_198057834.1">
    <property type="nucleotide sequence ID" value="NZ_JAEDAF010000009.1"/>
</dbReference>
<dbReference type="InterPro" id="IPR035919">
    <property type="entry name" value="EAL_sf"/>
</dbReference>